<proteinExistence type="predicted"/>
<protein>
    <submittedName>
        <fullName evidence="1">Uncharacterized protein</fullName>
    </submittedName>
</protein>
<gene>
    <name evidence="1" type="ORF">LCGC14_0484850</name>
</gene>
<dbReference type="EMBL" id="LAZR01000534">
    <property type="protein sequence ID" value="KKN65097.1"/>
    <property type="molecule type" value="Genomic_DNA"/>
</dbReference>
<organism evidence="1">
    <name type="scientific">marine sediment metagenome</name>
    <dbReference type="NCBI Taxonomy" id="412755"/>
    <lineage>
        <taxon>unclassified sequences</taxon>
        <taxon>metagenomes</taxon>
        <taxon>ecological metagenomes</taxon>
    </lineage>
</organism>
<evidence type="ECO:0000313" key="1">
    <source>
        <dbReference type="EMBL" id="KKN65097.1"/>
    </source>
</evidence>
<dbReference type="AlphaFoldDB" id="A0A0F9SRH2"/>
<name>A0A0F9SRH2_9ZZZZ</name>
<reference evidence="1" key="1">
    <citation type="journal article" date="2015" name="Nature">
        <title>Complex archaea that bridge the gap between prokaryotes and eukaryotes.</title>
        <authorList>
            <person name="Spang A."/>
            <person name="Saw J.H."/>
            <person name="Jorgensen S.L."/>
            <person name="Zaremba-Niedzwiedzka K."/>
            <person name="Martijn J."/>
            <person name="Lind A.E."/>
            <person name="van Eijk R."/>
            <person name="Schleper C."/>
            <person name="Guy L."/>
            <person name="Ettema T.J."/>
        </authorList>
    </citation>
    <scope>NUCLEOTIDE SEQUENCE</scope>
</reference>
<sequence length="65" mass="7767">MMNVRNLKNLMKGRKVLKECQKRGRHFEMINGRKPTEKEAQLIAWTILKEITGLNQEQLEETERK</sequence>
<comment type="caution">
    <text evidence="1">The sequence shown here is derived from an EMBL/GenBank/DDBJ whole genome shotgun (WGS) entry which is preliminary data.</text>
</comment>
<accession>A0A0F9SRH2</accession>